<protein>
    <submittedName>
        <fullName evidence="2">Uncharacterized protein</fullName>
    </submittedName>
</protein>
<reference evidence="2 3" key="2">
    <citation type="submission" date="2020-06" db="EMBL/GenBank/DDBJ databases">
        <title>Ramlibacter rhizophilus sp. nov., isolated from rhizosphere soil of national flower Mugunghwa from South Korea.</title>
        <authorList>
            <person name="Zheng-Fei Y."/>
            <person name="Huan T."/>
        </authorList>
    </citation>
    <scope>NUCLEOTIDE SEQUENCE [LARGE SCALE GENOMIC DNA]</scope>
    <source>
        <strain evidence="2 3">B156</strain>
    </source>
</reference>
<keyword evidence="1" id="KW-1133">Transmembrane helix</keyword>
<keyword evidence="1" id="KW-0472">Membrane</keyword>
<evidence type="ECO:0000313" key="3">
    <source>
        <dbReference type="Proteomes" id="UP000552954"/>
    </source>
</evidence>
<gene>
    <name evidence="2" type="ORF">HK415_08580</name>
</gene>
<organism evidence="2 3">
    <name type="scientific">Ramlibacter montanisoli</name>
    <dbReference type="NCBI Taxonomy" id="2732512"/>
    <lineage>
        <taxon>Bacteria</taxon>
        <taxon>Pseudomonadati</taxon>
        <taxon>Pseudomonadota</taxon>
        <taxon>Betaproteobacteria</taxon>
        <taxon>Burkholderiales</taxon>
        <taxon>Comamonadaceae</taxon>
        <taxon>Ramlibacter</taxon>
    </lineage>
</organism>
<sequence>MQNQTREARAEAAPSFLPWDMQSDMREGLPGGATLWLTGGASLLLWTAIALLLTTA</sequence>
<name>A0A849KE07_9BURK</name>
<accession>A0A849KE07</accession>
<dbReference type="EMBL" id="JABFCS010000001">
    <property type="protein sequence ID" value="NNU43205.1"/>
    <property type="molecule type" value="Genomic_DNA"/>
</dbReference>
<feature type="transmembrane region" description="Helical" evidence="1">
    <location>
        <begin position="33"/>
        <end position="53"/>
    </location>
</feature>
<keyword evidence="3" id="KW-1185">Reference proteome</keyword>
<dbReference type="Proteomes" id="UP000552954">
    <property type="component" value="Unassembled WGS sequence"/>
</dbReference>
<proteinExistence type="predicted"/>
<dbReference type="AlphaFoldDB" id="A0A849KE07"/>
<evidence type="ECO:0000256" key="1">
    <source>
        <dbReference type="SAM" id="Phobius"/>
    </source>
</evidence>
<evidence type="ECO:0000313" key="2">
    <source>
        <dbReference type="EMBL" id="NNU43205.1"/>
    </source>
</evidence>
<reference evidence="2 3" key="1">
    <citation type="submission" date="2020-05" db="EMBL/GenBank/DDBJ databases">
        <authorList>
            <person name="Khan S.A."/>
            <person name="Jeon C.O."/>
            <person name="Chun B.H."/>
        </authorList>
    </citation>
    <scope>NUCLEOTIDE SEQUENCE [LARGE SCALE GENOMIC DNA]</scope>
    <source>
        <strain evidence="2 3">B156</strain>
    </source>
</reference>
<comment type="caution">
    <text evidence="2">The sequence shown here is derived from an EMBL/GenBank/DDBJ whole genome shotgun (WGS) entry which is preliminary data.</text>
</comment>
<keyword evidence="1" id="KW-0812">Transmembrane</keyword>
<dbReference type="RefSeq" id="WP_171558171.1">
    <property type="nucleotide sequence ID" value="NZ_JABFCS010000001.1"/>
</dbReference>